<evidence type="ECO:0000313" key="2">
    <source>
        <dbReference type="Proteomes" id="UP000831701"/>
    </source>
</evidence>
<dbReference type="Proteomes" id="UP000831701">
    <property type="component" value="Chromosome 16"/>
</dbReference>
<name>A0ACB8VYX4_9TELE</name>
<organism evidence="1 2">
    <name type="scientific">Scortum barcoo</name>
    <name type="common">barcoo grunter</name>
    <dbReference type="NCBI Taxonomy" id="214431"/>
    <lineage>
        <taxon>Eukaryota</taxon>
        <taxon>Metazoa</taxon>
        <taxon>Chordata</taxon>
        <taxon>Craniata</taxon>
        <taxon>Vertebrata</taxon>
        <taxon>Euteleostomi</taxon>
        <taxon>Actinopterygii</taxon>
        <taxon>Neopterygii</taxon>
        <taxon>Teleostei</taxon>
        <taxon>Neoteleostei</taxon>
        <taxon>Acanthomorphata</taxon>
        <taxon>Eupercaria</taxon>
        <taxon>Centrarchiformes</taxon>
        <taxon>Terapontoidei</taxon>
        <taxon>Terapontidae</taxon>
        <taxon>Scortum</taxon>
    </lineage>
</organism>
<reference evidence="1" key="1">
    <citation type="submission" date="2022-04" db="EMBL/GenBank/DDBJ databases">
        <title>Jade perch genome.</title>
        <authorList>
            <person name="Chao B."/>
        </authorList>
    </citation>
    <scope>NUCLEOTIDE SEQUENCE</scope>
    <source>
        <strain evidence="1">CB-2022</strain>
    </source>
</reference>
<sequence length="2366" mass="263341">AKMNIVINKQDFQVGEEILVVCKAGGEGDITWLKDGEDVDEDIVKKVDETTSKVIIKKAMMQDAGRYTCHCEFDSGHTDNVMTQLYVYEGPSFGSTTTYHEFLEGRDGIVPCMVTGQPSVTAKWLKDGKEISPNEKLPDNTLLLRDVKRQDAGTYVCHAQITGRSIIQLLSISVVVNAPPTVRLREEVKKVLAGPETNVSLLCLVDGLPKPTINWTMPVMFDPSRHQFNSDRSELIIRSVTRADYGEYICTATNKIAESSATIELHVFEAPEVFVSTEQQSVLVGEHVSVSCNVSGHPQPELHWLNKHNGQTLDSSTGRVHVVNGTLMIDEMMPSDGGLYSCMAVSSTRNASRDVAIHTQPGPPHYLTVFSGPTSVHFSLKTLPNTGGTPITSFVLQWRQSAAEKWKQITVPASDPLAITTLRQYTQYMVRLAAMNAVGVGQFSDTNTVRTLGLREPDSPVLLSDDMKVEGNSFSVPLKQTGDGGSPLQHFNIRYRQDKDGSEWKEMQMLPDADSISLKDISFASSYQMEVTAVNANGSSAPATFNFTIAEQPASRSMTKGSVVGIVMVIFLLVFLVVDASCCYRNRCGLLMSIAVKLFGQKVPGLKMLDDGEGATNGEVRLKGISTPRGSMQHSGVQTLTKEVGQLTEVTCDKAPLTKHEYVRSQPHTPKLLVDLSKLHAVRYFYSCLMELFLSHRKQQPSRDLPTCPDPLVRGANDKFSIYRIIILSLIYVTLFSGVSPAEVTLALLDAATDKDKQVQEQVRKSMLTLGKQQPDRVLAMCQDYLLKHPKLAVTHRVVILQTIELIVGCRIEEISYPRIKSIISLASEEMTRSKEVVSDWQQAASNILVAVGNKHINDIMEEILSKFQPGLLPHFFVVQTLANLSDSNVYGMVPFLNAILGTMLPMLSMTKQDNMKWVFSSALCHFSDSILEYLANLDKAPDPTVRKDTFSSEIYAAFDILFNNWLQSRESKLRLTVAEAVGSMCHLMASDKLEEQLPKLIPAILALYKKNNEHYVISKSLCQVLDASVNMGSRVLETQLDGLLFALHQQVSAPVDYSNPPTVKNHNEALRCFSLLANSFPDRLVMFVLQKLENSNERSRMGSLAVLRHLINSSTSTMEGKKLLILASIRQPMADHSNKVKKRVVQVISAMAHHGYLELEGGELLVRFIVQHCALHDTYQRGQRQTDPEEVTNEALRTMCDNTLHLLTTTVGRLADVLWPKLLYYLTPSQFSNATTPLCKSLIVLGNKKKNNQEPSFNIDFTQEVNLPSPQILMIRLLVNAAFPFSSRGHGAPSLSLLQILSVNIHPNTEILWEKEIPPLLSVLEESTAESLDKKHWDEKLLKLLSKTLATIDNDKWVCQLAAEATRYLSTYNNDLEEKNFLYRFIGVTLQQCFNKEVVKKQLQEILLTARHNDAVEREGVAMGVGLCANSHLEGTLAKLDEFGKSDAFKKSPSIFNLLKERNDVEVEKVKSTLILCYGQVALNAPPEKILNRIDQDILRCISKHFNTKVLGIKVETKDLTMKLSLIQSVGLIARAISECVKKQGYVFSHKQELITVMLCFSPLDPALNENESFDLLKVCVNSVFSLPPETHTPEKTKEEDILDPKQRKMLYKDTMAALQELLKSVVARDPTPDGLQSVFKHIESWLSSGQDHERERAVTATAHMLAYYLDNLTVKNMVSFHNLGALLGRLSPRCSDPHPAVRAAAMDCIYTLLYIQLRYEGFSLDYKDEAVESLLSLKDQLENPDHSVLYKTCSDLTKVMSKRLPQQQLTTLVFMLFEGLVDSQTNCCRASSVILNTLLKNRGGGLQELVTHTHTHLTLTLSFLASAKVPEMLEALHVRLQSITEEQVRVAAGQTVLILASQHLQTVINTLVNQPLPYDSWTSEMWMALGADPIVANQIIEMVMEKLLVLAPYVDKKESMIRGGTTKVATNQALAMTCGLKELLLNGHSQEPAVSQFPRLFSCLTVRMGASVGVSAPKDNNTKQTASVHVAGVAADALRILLARAQLDEVMKRLDEDNAWDLMKEQNTHITGVTLLARAMAKHAGPRLPAIVECLCPSLNNIYECQRITVTTFFSELLNHHVVTELMLIDVLMNNMMERISDGCCTVRMLSVRGLGNIAVGSPEKVNKYAKELLAAMSSGMEEKDDPGKLITLEAMSGLSKVLLFLDKKNVHLLVVYIFMKIKPFLESENDEIRCASIHLMGNLSKFGSGEPVFKDQIHNVLVSLLLHLVDPNPQVVKACKYAMRVCAPVVGSEQITAMFQNHLHEDKGLHYGEFINDLTKYLIQDFPGMLNFYHISVIQFFKSNWPEVRAGAAMFIGFLLGNLPEEHLSHLNMGTITKGLVMLLQDPDPVVRVKAAEAMGHFH</sequence>
<accession>A0ACB8VYX4</accession>
<gene>
    <name evidence="1" type="ORF">L3Q82_013023</name>
</gene>
<comment type="caution">
    <text evidence="1">The sequence shown here is derived from an EMBL/GenBank/DDBJ whole genome shotgun (WGS) entry which is preliminary data.</text>
</comment>
<keyword evidence="2" id="KW-1185">Reference proteome</keyword>
<dbReference type="EMBL" id="CM041546">
    <property type="protein sequence ID" value="KAI3360783.1"/>
    <property type="molecule type" value="Genomic_DNA"/>
</dbReference>
<feature type="non-terminal residue" evidence="1">
    <location>
        <position position="1"/>
    </location>
</feature>
<protein>
    <submittedName>
        <fullName evidence="1">Uncharacterized protein</fullName>
    </submittedName>
</protein>
<proteinExistence type="predicted"/>
<evidence type="ECO:0000313" key="1">
    <source>
        <dbReference type="EMBL" id="KAI3360783.1"/>
    </source>
</evidence>